<dbReference type="InterPro" id="IPR001789">
    <property type="entry name" value="Sig_transdc_resp-reg_receiver"/>
</dbReference>
<dbReference type="GO" id="GO:0000160">
    <property type="term" value="P:phosphorelay signal transduction system"/>
    <property type="evidence" value="ECO:0007669"/>
    <property type="project" value="InterPro"/>
</dbReference>
<evidence type="ECO:0000256" key="4">
    <source>
        <dbReference type="ARBA" id="ARBA00023163"/>
    </source>
</evidence>
<keyword evidence="1 5" id="KW-0597">Phosphoprotein</keyword>
<evidence type="ECO:0000259" key="6">
    <source>
        <dbReference type="PROSITE" id="PS50043"/>
    </source>
</evidence>
<dbReference type="CDD" id="cd17535">
    <property type="entry name" value="REC_NarL-like"/>
    <property type="match status" value="1"/>
</dbReference>
<dbReference type="CDD" id="cd06170">
    <property type="entry name" value="LuxR_C_like"/>
    <property type="match status" value="1"/>
</dbReference>
<evidence type="ECO:0000313" key="9">
    <source>
        <dbReference type="Proteomes" id="UP000262882"/>
    </source>
</evidence>
<dbReference type="GO" id="GO:0003677">
    <property type="term" value="F:DNA binding"/>
    <property type="evidence" value="ECO:0007669"/>
    <property type="project" value="UniProtKB-KW"/>
</dbReference>
<accession>A0A372GPL2</accession>
<dbReference type="PROSITE" id="PS50043">
    <property type="entry name" value="HTH_LUXR_2"/>
    <property type="match status" value="1"/>
</dbReference>
<dbReference type="OrthoDB" id="3208680at2"/>
<dbReference type="PROSITE" id="PS50110">
    <property type="entry name" value="RESPONSE_REGULATORY"/>
    <property type="match status" value="1"/>
</dbReference>
<dbReference type="InterPro" id="IPR000792">
    <property type="entry name" value="Tscrpt_reg_LuxR_C"/>
</dbReference>
<feature type="modified residue" description="4-aspartylphosphate" evidence="5">
    <location>
        <position position="52"/>
    </location>
</feature>
<evidence type="ECO:0000259" key="7">
    <source>
        <dbReference type="PROSITE" id="PS50110"/>
    </source>
</evidence>
<dbReference type="Pfam" id="PF00196">
    <property type="entry name" value="GerE"/>
    <property type="match status" value="1"/>
</dbReference>
<dbReference type="Gene3D" id="3.40.50.2300">
    <property type="match status" value="1"/>
</dbReference>
<dbReference type="EMBL" id="QVNQ01000001">
    <property type="protein sequence ID" value="RFS87338.1"/>
    <property type="molecule type" value="Genomic_DNA"/>
</dbReference>
<keyword evidence="9" id="KW-1185">Reference proteome</keyword>
<evidence type="ECO:0000256" key="2">
    <source>
        <dbReference type="ARBA" id="ARBA00023015"/>
    </source>
</evidence>
<evidence type="ECO:0000256" key="5">
    <source>
        <dbReference type="PROSITE-ProRule" id="PRU00169"/>
    </source>
</evidence>
<dbReference type="SMART" id="SM00421">
    <property type="entry name" value="HTH_LUXR"/>
    <property type="match status" value="1"/>
</dbReference>
<name>A0A372GPL2_9ACTN</name>
<dbReference type="Pfam" id="PF00072">
    <property type="entry name" value="Response_reg"/>
    <property type="match status" value="1"/>
</dbReference>
<comment type="caution">
    <text evidence="8">The sequence shown here is derived from an EMBL/GenBank/DDBJ whole genome shotgun (WGS) entry which is preliminary data.</text>
</comment>
<keyword evidence="3 8" id="KW-0238">DNA-binding</keyword>
<feature type="domain" description="HTH luxR-type" evidence="6">
    <location>
        <begin position="144"/>
        <end position="209"/>
    </location>
</feature>
<evidence type="ECO:0000256" key="3">
    <source>
        <dbReference type="ARBA" id="ARBA00023125"/>
    </source>
</evidence>
<dbReference type="Gene3D" id="1.10.10.10">
    <property type="entry name" value="Winged helix-like DNA-binding domain superfamily/Winged helix DNA-binding domain"/>
    <property type="match status" value="1"/>
</dbReference>
<dbReference type="RefSeq" id="WP_117397786.1">
    <property type="nucleotide sequence ID" value="NZ_QVNQ01000001.1"/>
</dbReference>
<keyword evidence="4" id="KW-0804">Transcription</keyword>
<dbReference type="InterPro" id="IPR058245">
    <property type="entry name" value="NreC/VraR/RcsB-like_REC"/>
</dbReference>
<evidence type="ECO:0000313" key="8">
    <source>
        <dbReference type="EMBL" id="RFS87338.1"/>
    </source>
</evidence>
<protein>
    <submittedName>
        <fullName evidence="8">DNA-binding response regulator</fullName>
    </submittedName>
</protein>
<feature type="domain" description="Response regulatory" evidence="7">
    <location>
        <begin position="2"/>
        <end position="120"/>
    </location>
</feature>
<dbReference type="PANTHER" id="PTHR43214:SF24">
    <property type="entry name" value="TRANSCRIPTIONAL REGULATORY PROTEIN NARL-RELATED"/>
    <property type="match status" value="1"/>
</dbReference>
<gene>
    <name evidence="8" type="ORF">D0T12_03640</name>
</gene>
<dbReference type="AlphaFoldDB" id="A0A372GPL2"/>
<evidence type="ECO:0000256" key="1">
    <source>
        <dbReference type="ARBA" id="ARBA00022553"/>
    </source>
</evidence>
<proteinExistence type="predicted"/>
<dbReference type="PRINTS" id="PR00038">
    <property type="entry name" value="HTHLUXR"/>
</dbReference>
<organism evidence="8 9">
    <name type="scientific">Actinomadura spongiicola</name>
    <dbReference type="NCBI Taxonomy" id="2303421"/>
    <lineage>
        <taxon>Bacteria</taxon>
        <taxon>Bacillati</taxon>
        <taxon>Actinomycetota</taxon>
        <taxon>Actinomycetes</taxon>
        <taxon>Streptosporangiales</taxon>
        <taxon>Thermomonosporaceae</taxon>
        <taxon>Actinomadura</taxon>
    </lineage>
</organism>
<dbReference type="SMART" id="SM00448">
    <property type="entry name" value="REC"/>
    <property type="match status" value="1"/>
</dbReference>
<dbReference type="Proteomes" id="UP000262882">
    <property type="component" value="Unassembled WGS sequence"/>
</dbReference>
<keyword evidence="2" id="KW-0805">Transcription regulation</keyword>
<dbReference type="InterPro" id="IPR011006">
    <property type="entry name" value="CheY-like_superfamily"/>
</dbReference>
<dbReference type="SUPFAM" id="SSF52172">
    <property type="entry name" value="CheY-like"/>
    <property type="match status" value="1"/>
</dbReference>
<dbReference type="InterPro" id="IPR039420">
    <property type="entry name" value="WalR-like"/>
</dbReference>
<dbReference type="PANTHER" id="PTHR43214">
    <property type="entry name" value="TWO-COMPONENT RESPONSE REGULATOR"/>
    <property type="match status" value="1"/>
</dbReference>
<reference evidence="8 9" key="1">
    <citation type="submission" date="2018-08" db="EMBL/GenBank/DDBJ databases">
        <title>Actinomadura spongicola sp. nov., isolated from marine sponge Leucetta chagosensis.</title>
        <authorList>
            <person name="Li L."/>
            <person name="Lin H.W."/>
        </authorList>
    </citation>
    <scope>NUCLEOTIDE SEQUENCE [LARGE SCALE GENOMIC DNA]</scope>
    <source>
        <strain evidence="8 9">LHW52907</strain>
    </source>
</reference>
<dbReference type="InterPro" id="IPR036388">
    <property type="entry name" value="WH-like_DNA-bd_sf"/>
</dbReference>
<dbReference type="GO" id="GO:0006355">
    <property type="term" value="P:regulation of DNA-templated transcription"/>
    <property type="evidence" value="ECO:0007669"/>
    <property type="project" value="InterPro"/>
</dbReference>
<sequence>MRVLVVDDQLITRAGLHQLLSEEGHQVVGMLDHPDKVAPAVSTLRPDAVVLDLVMPPDFKDEGVRTALALRRDHARLGILVLSEHAIPECAERLLASGEKGTGYLLKERIMVPYQLSRALTHLAGGGTVMEPELVGDLMRARSRDERLSGLSGSEREVLRLLAEGLTDRGIAERLHVSKNTVSTHVSHVFDKLNLPRSSLENRRVLAILTYLQRDD</sequence>